<name>A0A1M6XDQ4_9BURK</name>
<dbReference type="Proteomes" id="UP000184395">
    <property type="component" value="Unassembled WGS sequence"/>
</dbReference>
<dbReference type="InterPro" id="IPR057574">
    <property type="entry name" value="nSTAND_NTPase5_dom"/>
</dbReference>
<sequence length="831" mass="94367">MRTLTDLGLTPTDREQLLRGLHEGKYNLLLGAGASYGCKGGDGVELKDGATLSQQIAKDFGLKLSADEAKKLPLAYEEAESADKVGFQRWLRARFIGCDSTWQNKIFRFQWERIWTFNIDDVLTNAFEFDRDQNIFGDLASFDWKEQIAPLEITPNKQQVVYLHGRASDLGGPLDGLVFSILEYARATRSAQQWHSAFQTHYLEGPFIVCGATLAEEVDISEAIRSKNFSRAVGFPSFIVSYGLDEGQKGRMRRFNLIPVVCPLEEFFTIALRELNDYRSTADAVSSRLKPGTYARFLSEFRRLDTKDGSVQAIDGTDFYGGDEPTWKDILDSLDSAFKATDKAAAILEQSATRYAVLLHGDHVSGKSAALFRVAREALRKGLKPFWFRHEEGFNAEIVSDYLSVDDRAILFVDDAANHLQAIGEVLQRAKAKGKHARIFLSLRSSRLRGFRIDVGDDFRHEFRLDPLRKGDIVHLVQRRRRASRLGKNIGKSDANIIKELTHSCKSELLQCIAYIEFSEPIRQRVRKIVLAALSDSSHREFFARVICVHRFGFSLPLRAALAASGLQFGPFQDVLDTHLTAHGVLVRDYTGIRLRHRILSEYAWDDLFTDEERYRAMSSVVQALAPLVNPGVIRAKGIAHLILREVLDQEQVSRSTGRRSLEFYTEHEPALGWSSRYWDQRALLESRIDGHFSKAYSYSQKAISLERHPFAFTSLGTICMSHSTKLVDGNRTEAMKYFQEGEEALSAALKLTEPGRAYEHPFVKFFASAEQLFRKLDPHDTEFEAVLQLFRIWIERAKDSPAYATFFGKKRLRELQAMELKQSLRARRVG</sequence>
<reference evidence="2 3" key="1">
    <citation type="submission" date="2016-11" db="EMBL/GenBank/DDBJ databases">
        <authorList>
            <person name="Jaros S."/>
            <person name="Januszkiewicz K."/>
            <person name="Wedrychowicz H."/>
        </authorList>
    </citation>
    <scope>NUCLEOTIDE SEQUENCE [LARGE SCALE GENOMIC DNA]</scope>
    <source>
        <strain evidence="2 3">LMG 20594</strain>
    </source>
</reference>
<dbReference type="AlphaFoldDB" id="A0A1M6XDQ4"/>
<organism evidence="2 3">
    <name type="scientific">Paraburkholderia terricola</name>
    <dbReference type="NCBI Taxonomy" id="169427"/>
    <lineage>
        <taxon>Bacteria</taxon>
        <taxon>Pseudomonadati</taxon>
        <taxon>Pseudomonadota</taxon>
        <taxon>Betaproteobacteria</taxon>
        <taxon>Burkholderiales</taxon>
        <taxon>Burkholderiaceae</taxon>
        <taxon>Paraburkholderia</taxon>
    </lineage>
</organism>
<evidence type="ECO:0000313" key="2">
    <source>
        <dbReference type="EMBL" id="SHL04048.1"/>
    </source>
</evidence>
<accession>A0A1M6XDQ4</accession>
<dbReference type="STRING" id="169427.SAMN05192548_105511"/>
<dbReference type="Pfam" id="PF25199">
    <property type="entry name" value="nSTAND_NTPase5"/>
    <property type="match status" value="1"/>
</dbReference>
<dbReference type="EMBL" id="FRAB01000055">
    <property type="protein sequence ID" value="SHL04048.1"/>
    <property type="molecule type" value="Genomic_DNA"/>
</dbReference>
<protein>
    <recommendedName>
        <fullName evidence="1">Novel STAND NTPase 5 domain-containing protein</fullName>
    </recommendedName>
</protein>
<evidence type="ECO:0000259" key="1">
    <source>
        <dbReference type="Pfam" id="PF25199"/>
    </source>
</evidence>
<dbReference type="RefSeq" id="WP_073432243.1">
    <property type="nucleotide sequence ID" value="NZ_CADFGY010000014.1"/>
</dbReference>
<feature type="domain" description="Novel STAND NTPase 5" evidence="1">
    <location>
        <begin position="318"/>
        <end position="449"/>
    </location>
</feature>
<proteinExistence type="predicted"/>
<dbReference type="OrthoDB" id="4217949at2"/>
<gene>
    <name evidence="2" type="ORF">SAMN05192548_105511</name>
</gene>
<evidence type="ECO:0000313" key="3">
    <source>
        <dbReference type="Proteomes" id="UP000184395"/>
    </source>
</evidence>